<keyword evidence="2" id="KW-0436">Ligase</keyword>
<reference evidence="5 6" key="1">
    <citation type="submission" date="2016-10" db="EMBL/GenBank/DDBJ databases">
        <authorList>
            <person name="de Groot N.N."/>
        </authorList>
    </citation>
    <scope>NUCLEOTIDE SEQUENCE [LARGE SCALE GENOMIC DNA]</scope>
    <source>
        <strain evidence="5 6">DSM 25927</strain>
    </source>
</reference>
<evidence type="ECO:0000313" key="6">
    <source>
        <dbReference type="Proteomes" id="UP000199233"/>
    </source>
</evidence>
<protein>
    <submittedName>
        <fullName evidence="5">AMP-binding enzyme C-terminal domain-containing protein</fullName>
    </submittedName>
</protein>
<dbReference type="InterPro" id="IPR050237">
    <property type="entry name" value="ATP-dep_AMP-bd_enzyme"/>
</dbReference>
<proteinExistence type="inferred from homology"/>
<evidence type="ECO:0000313" key="5">
    <source>
        <dbReference type="EMBL" id="SEP87234.1"/>
    </source>
</evidence>
<dbReference type="OrthoDB" id="9803968at2"/>
<dbReference type="RefSeq" id="WP_093281822.1">
    <property type="nucleotide sequence ID" value="NZ_FOFS01000002.1"/>
</dbReference>
<dbReference type="InterPro" id="IPR042099">
    <property type="entry name" value="ANL_N_sf"/>
</dbReference>
<dbReference type="Pfam" id="PF00501">
    <property type="entry name" value="AMP-binding"/>
    <property type="match status" value="1"/>
</dbReference>
<dbReference type="PANTHER" id="PTHR43767:SF1">
    <property type="entry name" value="NONRIBOSOMAL PEPTIDE SYNTHASE PES1 (EUROFUNG)-RELATED"/>
    <property type="match status" value="1"/>
</dbReference>
<dbReference type="InterPro" id="IPR020845">
    <property type="entry name" value="AMP-binding_CS"/>
</dbReference>
<dbReference type="Gene3D" id="3.40.50.12780">
    <property type="entry name" value="N-terminal domain of ligase-like"/>
    <property type="match status" value="1"/>
</dbReference>
<evidence type="ECO:0000259" key="3">
    <source>
        <dbReference type="Pfam" id="PF00501"/>
    </source>
</evidence>
<evidence type="ECO:0000259" key="4">
    <source>
        <dbReference type="Pfam" id="PF13193"/>
    </source>
</evidence>
<dbReference type="GO" id="GO:0016878">
    <property type="term" value="F:acid-thiol ligase activity"/>
    <property type="evidence" value="ECO:0007669"/>
    <property type="project" value="UniProtKB-ARBA"/>
</dbReference>
<accession>A0A1H9BE55</accession>
<keyword evidence="6" id="KW-1185">Reference proteome</keyword>
<dbReference type="SUPFAM" id="SSF56801">
    <property type="entry name" value="Acetyl-CoA synthetase-like"/>
    <property type="match status" value="1"/>
</dbReference>
<dbReference type="AlphaFoldDB" id="A0A1H9BE55"/>
<comment type="similarity">
    <text evidence="1">Belongs to the ATP-dependent AMP-binding enzyme family.</text>
</comment>
<sequence length="527" mass="57538">MWLHQEIKNVADIARHHARTSPQHTALIDPAGRRSFADLERSSNGIASSLRAHGIAAGAHIGFLGKNSCRYFELLFGAAKAGCSIVPLNWRLAEAELRAVIIDAQCPVVFVDREFAELLDRVRASCVQAFQIVSFDSSSAAAGELEAWVLAGDGRDPHVPIHPDDTAILIYTSGTTGQPKGVQLTHGGLGYMRLCEHLEPALKQDASDVLLTAMPLFHLVGTGLSLQALYNGATVSLLPVMEPGALLKLLARDRPTICALVPTAIQMLLDHPDASRADFSSLRLVMYAGSPISSALLKRALLEMRCSFMQFYGATESSGALTLLRPEQHDVHNEARLRACGTPLPLIDIEVRDSEGRPLPDGQTGEFWVRAPSLFGGYWQQPEATAAVLQDGWYRSGDAGYRDHDGLYYIVDRVKDMIVTGGENVYSAEVEQALCRHPAVRQCAVIGLPDEKWGERVTAVIIARDGQQPRVEDIIAHCREYIAGYKVPKEVRFVGSMPMTATGKVLKRALREELLRQSAPQARAIVA</sequence>
<evidence type="ECO:0000256" key="2">
    <source>
        <dbReference type="ARBA" id="ARBA00022598"/>
    </source>
</evidence>
<gene>
    <name evidence="5" type="ORF">SAMN04488038_10258</name>
</gene>
<dbReference type="PANTHER" id="PTHR43767">
    <property type="entry name" value="LONG-CHAIN-FATTY-ACID--COA LIGASE"/>
    <property type="match status" value="1"/>
</dbReference>
<dbReference type="FunFam" id="3.30.300.30:FF:000008">
    <property type="entry name" value="2,3-dihydroxybenzoate-AMP ligase"/>
    <property type="match status" value="1"/>
</dbReference>
<dbReference type="Gene3D" id="3.30.300.30">
    <property type="match status" value="1"/>
</dbReference>
<dbReference type="STRING" id="489703.SAMN04488038_10258"/>
<dbReference type="InterPro" id="IPR045851">
    <property type="entry name" value="AMP-bd_C_sf"/>
</dbReference>
<evidence type="ECO:0000256" key="1">
    <source>
        <dbReference type="ARBA" id="ARBA00006432"/>
    </source>
</evidence>
<dbReference type="InterPro" id="IPR000873">
    <property type="entry name" value="AMP-dep_synth/lig_dom"/>
</dbReference>
<dbReference type="EMBL" id="FOFS01000002">
    <property type="protein sequence ID" value="SEP87234.1"/>
    <property type="molecule type" value="Genomic_DNA"/>
</dbReference>
<dbReference type="NCBIfam" id="NF004837">
    <property type="entry name" value="PRK06187.1"/>
    <property type="match status" value="1"/>
</dbReference>
<dbReference type="InterPro" id="IPR025110">
    <property type="entry name" value="AMP-bd_C"/>
</dbReference>
<feature type="domain" description="AMP-dependent synthetase/ligase" evidence="3">
    <location>
        <begin position="15"/>
        <end position="379"/>
    </location>
</feature>
<organism evidence="5 6">
    <name type="scientific">Solimonas aquatica</name>
    <dbReference type="NCBI Taxonomy" id="489703"/>
    <lineage>
        <taxon>Bacteria</taxon>
        <taxon>Pseudomonadati</taxon>
        <taxon>Pseudomonadota</taxon>
        <taxon>Gammaproteobacteria</taxon>
        <taxon>Nevskiales</taxon>
        <taxon>Nevskiaceae</taxon>
        <taxon>Solimonas</taxon>
    </lineage>
</organism>
<name>A0A1H9BE55_9GAMM</name>
<dbReference type="Proteomes" id="UP000199233">
    <property type="component" value="Unassembled WGS sequence"/>
</dbReference>
<dbReference type="PROSITE" id="PS00455">
    <property type="entry name" value="AMP_BINDING"/>
    <property type="match status" value="1"/>
</dbReference>
<dbReference type="Pfam" id="PF13193">
    <property type="entry name" value="AMP-binding_C"/>
    <property type="match status" value="1"/>
</dbReference>
<feature type="domain" description="AMP-binding enzyme C-terminal" evidence="4">
    <location>
        <begin position="429"/>
        <end position="504"/>
    </location>
</feature>